<evidence type="ECO:0008006" key="3">
    <source>
        <dbReference type="Google" id="ProtNLM"/>
    </source>
</evidence>
<keyword evidence="2" id="KW-1185">Reference proteome</keyword>
<gene>
    <name evidence="1" type="ORF">H9N25_00720</name>
</gene>
<evidence type="ECO:0000313" key="2">
    <source>
        <dbReference type="Proteomes" id="UP000516439"/>
    </source>
</evidence>
<proteinExistence type="predicted"/>
<protein>
    <recommendedName>
        <fullName evidence="3">Secreted protein</fullName>
    </recommendedName>
</protein>
<dbReference type="RefSeq" id="WP_190327604.1">
    <property type="nucleotide sequence ID" value="NZ_CP061171.1"/>
</dbReference>
<accession>A0ABX6TID4</accession>
<name>A0ABX6TID4_9SPHI</name>
<evidence type="ECO:0000313" key="1">
    <source>
        <dbReference type="EMBL" id="QNR85067.1"/>
    </source>
</evidence>
<dbReference type="Proteomes" id="UP000516439">
    <property type="component" value="Chromosome"/>
</dbReference>
<sequence length="331" mass="37312">MSIKTNTCTTILILFSTLFISPLIIKGQSASLDLSDKTVVQKKYGLDPSKPLTARIGSTPPEIINKFRDAGMSPTLHRLSKADSLKVVRAFKMLPPLHTRVLKDHLLGISFLDNMPNTALTATMNPESPFPVFTITFRAEILKQDVSQWLTWKEMGYYEKDNPSLQVSIDAGRLDAIIYVLLHEATHVVDGSLDLLGMNKTRGTFDREADLKKNFRQGIWTDRTQLNANLADTLTSQSRFRGGARLLPVHLAREIYESAAKKPFVSLYATSSWHEDLAEYLTVTHFTKKLKQPFRITIQNGGKEIFSYEPIKSVAVSSRIPLMQYFYAKAE</sequence>
<reference evidence="1 2" key="1">
    <citation type="submission" date="2020-09" db="EMBL/GenBank/DDBJ databases">
        <title>Pedobacter sp. SW-16 isolated from soil near Yeocheon.</title>
        <authorList>
            <person name="Im H.S."/>
            <person name="Joung Y."/>
            <person name="Lee S.-S."/>
        </authorList>
    </citation>
    <scope>NUCLEOTIDE SEQUENCE [LARGE SCALE GENOMIC DNA]</scope>
    <source>
        <strain evidence="1 2">SW-16</strain>
    </source>
</reference>
<organism evidence="1 2">
    <name type="scientific">Pedobacter riviphilus</name>
    <dbReference type="NCBI Taxonomy" id="2766984"/>
    <lineage>
        <taxon>Bacteria</taxon>
        <taxon>Pseudomonadati</taxon>
        <taxon>Bacteroidota</taxon>
        <taxon>Sphingobacteriia</taxon>
        <taxon>Sphingobacteriales</taxon>
        <taxon>Sphingobacteriaceae</taxon>
        <taxon>Pedobacter</taxon>
    </lineage>
</organism>
<dbReference type="EMBL" id="CP061171">
    <property type="protein sequence ID" value="QNR85067.1"/>
    <property type="molecule type" value="Genomic_DNA"/>
</dbReference>